<proteinExistence type="predicted"/>
<dbReference type="EMBL" id="JANSHE010001739">
    <property type="protein sequence ID" value="KAJ3001320.1"/>
    <property type="molecule type" value="Genomic_DNA"/>
</dbReference>
<comment type="caution">
    <text evidence="1">The sequence shown here is derived from an EMBL/GenBank/DDBJ whole genome shotgun (WGS) entry which is preliminary data.</text>
</comment>
<reference evidence="1" key="1">
    <citation type="submission" date="2022-08" db="EMBL/GenBank/DDBJ databases">
        <title>Genome Sequence of Pycnoporus sanguineus.</title>
        <authorList>
            <person name="Buettner E."/>
        </authorList>
    </citation>
    <scope>NUCLEOTIDE SEQUENCE</scope>
    <source>
        <strain evidence="1">CG-C14</strain>
    </source>
</reference>
<keyword evidence="2" id="KW-1185">Reference proteome</keyword>
<gene>
    <name evidence="1" type="ORF">NUW54_g6504</name>
</gene>
<evidence type="ECO:0000313" key="2">
    <source>
        <dbReference type="Proteomes" id="UP001144978"/>
    </source>
</evidence>
<dbReference type="Proteomes" id="UP001144978">
    <property type="component" value="Unassembled WGS sequence"/>
</dbReference>
<evidence type="ECO:0000313" key="1">
    <source>
        <dbReference type="EMBL" id="KAJ3001320.1"/>
    </source>
</evidence>
<name>A0ACC1PS25_9APHY</name>
<sequence>MPLEIARAADPALDAWRGMADFAKTDEFARVGVTKAEYDEWGGERIKRWWGGNWNSLFQPFRVLHKYVDC</sequence>
<organism evidence="1 2">
    <name type="scientific">Trametes sanguinea</name>
    <dbReference type="NCBI Taxonomy" id="158606"/>
    <lineage>
        <taxon>Eukaryota</taxon>
        <taxon>Fungi</taxon>
        <taxon>Dikarya</taxon>
        <taxon>Basidiomycota</taxon>
        <taxon>Agaricomycotina</taxon>
        <taxon>Agaricomycetes</taxon>
        <taxon>Polyporales</taxon>
        <taxon>Polyporaceae</taxon>
        <taxon>Trametes</taxon>
    </lineage>
</organism>
<protein>
    <submittedName>
        <fullName evidence="1">Uncharacterized protein</fullName>
    </submittedName>
</protein>
<accession>A0ACC1PS25</accession>